<organism evidence="19 20">
    <name type="scientific">Folsomia candida</name>
    <name type="common">Springtail</name>
    <dbReference type="NCBI Taxonomy" id="158441"/>
    <lineage>
        <taxon>Eukaryota</taxon>
        <taxon>Metazoa</taxon>
        <taxon>Ecdysozoa</taxon>
        <taxon>Arthropoda</taxon>
        <taxon>Hexapoda</taxon>
        <taxon>Collembola</taxon>
        <taxon>Entomobryomorpha</taxon>
        <taxon>Isotomoidea</taxon>
        <taxon>Isotomidae</taxon>
        <taxon>Proisotominae</taxon>
        <taxon>Folsomia</taxon>
    </lineage>
</organism>
<comment type="subcellular location">
    <subcellularLocation>
        <location evidence="2">Cell membrane</location>
        <topology evidence="2">Multi-pass membrane protein</topology>
    </subcellularLocation>
    <subcellularLocation>
        <location evidence="1">Cell projection</location>
        <location evidence="1">Cilium</location>
    </subcellularLocation>
</comment>
<dbReference type="InterPro" id="IPR051223">
    <property type="entry name" value="Polycystin"/>
</dbReference>
<feature type="transmembrane region" description="Helical" evidence="16">
    <location>
        <begin position="292"/>
        <end position="313"/>
    </location>
</feature>
<feature type="domain" description="Polycystin" evidence="18">
    <location>
        <begin position="152"/>
        <end position="244"/>
    </location>
</feature>
<dbReference type="Proteomes" id="UP000198287">
    <property type="component" value="Unassembled WGS sequence"/>
</dbReference>
<keyword evidence="10 16" id="KW-0472">Membrane</keyword>
<dbReference type="GO" id="GO:0050982">
    <property type="term" value="P:detection of mechanical stimulus"/>
    <property type="evidence" value="ECO:0007669"/>
    <property type="project" value="TreeGrafter"/>
</dbReference>
<dbReference type="OrthoDB" id="444119at2759"/>
<evidence type="ECO:0000256" key="8">
    <source>
        <dbReference type="ARBA" id="ARBA00023054"/>
    </source>
</evidence>
<feature type="domain" description="Polycystin cation channel PKD1/PKD2" evidence="17">
    <location>
        <begin position="247"/>
        <end position="470"/>
    </location>
</feature>
<keyword evidence="7 16" id="KW-1133">Transmembrane helix</keyword>
<evidence type="ECO:0000256" key="11">
    <source>
        <dbReference type="ARBA" id="ARBA00023157"/>
    </source>
</evidence>
<evidence type="ECO:0000256" key="10">
    <source>
        <dbReference type="ARBA" id="ARBA00023136"/>
    </source>
</evidence>
<feature type="transmembrane region" description="Helical" evidence="16">
    <location>
        <begin position="408"/>
        <end position="425"/>
    </location>
</feature>
<evidence type="ECO:0000256" key="9">
    <source>
        <dbReference type="ARBA" id="ARBA00023065"/>
    </source>
</evidence>
<feature type="transmembrane region" description="Helical" evidence="16">
    <location>
        <begin position="341"/>
        <end position="361"/>
    </location>
</feature>
<dbReference type="FunFam" id="1.10.287.70:FF:000055">
    <property type="entry name" value="Polycystic kidney disease 2-like 1"/>
    <property type="match status" value="1"/>
</dbReference>
<keyword evidence="15" id="KW-0107">Calcium channel</keyword>
<keyword evidence="15" id="KW-0479">Metal-binding</keyword>
<evidence type="ECO:0000256" key="5">
    <source>
        <dbReference type="ARBA" id="ARBA00022475"/>
    </source>
</evidence>
<comment type="similarity">
    <text evidence="3">Belongs to the polycystin family.</text>
</comment>
<dbReference type="STRING" id="158441.A0A226EK91"/>
<keyword evidence="5" id="KW-1003">Cell membrane</keyword>
<evidence type="ECO:0000313" key="19">
    <source>
        <dbReference type="EMBL" id="OXA58133.1"/>
    </source>
</evidence>
<keyword evidence="11" id="KW-1015">Disulfide bond</keyword>
<dbReference type="InterPro" id="IPR046791">
    <property type="entry name" value="Polycystin_dom"/>
</dbReference>
<dbReference type="PANTHER" id="PTHR10877">
    <property type="entry name" value="POLYCYSTIN FAMILY MEMBER"/>
    <property type="match status" value="1"/>
</dbReference>
<keyword evidence="15" id="KW-0109">Calcium transport</keyword>
<dbReference type="InterPro" id="IPR003915">
    <property type="entry name" value="PKD_2"/>
</dbReference>
<keyword evidence="14 15" id="KW-0407">Ion channel</keyword>
<evidence type="ECO:0000256" key="14">
    <source>
        <dbReference type="ARBA" id="ARBA00023303"/>
    </source>
</evidence>
<accession>A0A226EK91</accession>
<dbReference type="OMA" id="MVDFWKF"/>
<dbReference type="GO" id="GO:0005886">
    <property type="term" value="C:plasma membrane"/>
    <property type="evidence" value="ECO:0007669"/>
    <property type="project" value="UniProtKB-SubCell"/>
</dbReference>
<evidence type="ECO:0000256" key="12">
    <source>
        <dbReference type="ARBA" id="ARBA00023180"/>
    </source>
</evidence>
<keyword evidence="9 15" id="KW-0406">Ion transport</keyword>
<feature type="binding site" evidence="15">
    <location>
        <position position="560"/>
    </location>
    <ligand>
        <name>Ca(2+)</name>
        <dbReference type="ChEBI" id="CHEBI:29108"/>
        <label>2</label>
    </ligand>
</feature>
<evidence type="ECO:0000256" key="3">
    <source>
        <dbReference type="ARBA" id="ARBA00007200"/>
    </source>
</evidence>
<keyword evidence="13" id="KW-0966">Cell projection</keyword>
<evidence type="ECO:0000256" key="2">
    <source>
        <dbReference type="ARBA" id="ARBA00004651"/>
    </source>
</evidence>
<gene>
    <name evidence="19" type="ORF">Fcan01_08422</name>
</gene>
<keyword evidence="8" id="KW-0175">Coiled coil</keyword>
<dbReference type="EMBL" id="LNIX01000003">
    <property type="protein sequence ID" value="OXA58133.1"/>
    <property type="molecule type" value="Genomic_DNA"/>
</dbReference>
<dbReference type="Gene3D" id="1.10.287.70">
    <property type="match status" value="1"/>
</dbReference>
<dbReference type="PRINTS" id="PR01433">
    <property type="entry name" value="POLYCYSTIN2"/>
</dbReference>
<feature type="transmembrane region" description="Helical" evidence="16">
    <location>
        <begin position="254"/>
        <end position="280"/>
    </location>
</feature>
<keyword evidence="15" id="KW-0106">Calcium</keyword>
<evidence type="ECO:0000259" key="17">
    <source>
        <dbReference type="Pfam" id="PF08016"/>
    </source>
</evidence>
<dbReference type="PANTHER" id="PTHR10877:SF183">
    <property type="entry name" value="AT14535P-RELATED"/>
    <property type="match status" value="1"/>
</dbReference>
<keyword evidence="4" id="KW-0813">Transport</keyword>
<dbReference type="GO" id="GO:0005262">
    <property type="term" value="F:calcium channel activity"/>
    <property type="evidence" value="ECO:0007669"/>
    <property type="project" value="UniProtKB-KW"/>
</dbReference>
<evidence type="ECO:0000313" key="20">
    <source>
        <dbReference type="Proteomes" id="UP000198287"/>
    </source>
</evidence>
<name>A0A226EK91_FOLCA</name>
<keyword evidence="20" id="KW-1185">Reference proteome</keyword>
<feature type="transmembrane region" description="Helical" evidence="16">
    <location>
        <begin position="445"/>
        <end position="464"/>
    </location>
</feature>
<comment type="caution">
    <text evidence="19">The sequence shown here is derived from an EMBL/GenBank/DDBJ whole genome shotgun (WGS) entry which is preliminary data.</text>
</comment>
<evidence type="ECO:0000256" key="13">
    <source>
        <dbReference type="ARBA" id="ARBA00023273"/>
    </source>
</evidence>
<evidence type="ECO:0000256" key="16">
    <source>
        <dbReference type="SAM" id="Phobius"/>
    </source>
</evidence>
<evidence type="ECO:0000256" key="1">
    <source>
        <dbReference type="ARBA" id="ARBA00004138"/>
    </source>
</evidence>
<proteinExistence type="inferred from homology"/>
<keyword evidence="12" id="KW-0325">Glycoprotein</keyword>
<keyword evidence="6 16" id="KW-0812">Transmembrane</keyword>
<dbReference type="Pfam" id="PF08016">
    <property type="entry name" value="PKD_channel"/>
    <property type="match status" value="1"/>
</dbReference>
<evidence type="ECO:0000256" key="15">
    <source>
        <dbReference type="PIRSR" id="PIRSR603915-1"/>
    </source>
</evidence>
<evidence type="ECO:0000256" key="6">
    <source>
        <dbReference type="ARBA" id="ARBA00022692"/>
    </source>
</evidence>
<dbReference type="AlphaFoldDB" id="A0A226EK91"/>
<evidence type="ECO:0000259" key="18">
    <source>
        <dbReference type="Pfam" id="PF20519"/>
    </source>
</evidence>
<reference evidence="19 20" key="1">
    <citation type="submission" date="2015-12" db="EMBL/GenBank/DDBJ databases">
        <title>The genome of Folsomia candida.</title>
        <authorList>
            <person name="Faddeeva A."/>
            <person name="Derks M.F."/>
            <person name="Anvar Y."/>
            <person name="Smit S."/>
            <person name="Van Straalen N."/>
            <person name="Roelofs D."/>
        </authorList>
    </citation>
    <scope>NUCLEOTIDE SEQUENCE [LARGE SCALE GENOMIC DNA]</scope>
    <source>
        <strain evidence="19 20">VU population</strain>
        <tissue evidence="19">Whole body</tissue>
    </source>
</reference>
<dbReference type="Pfam" id="PF20519">
    <property type="entry name" value="Polycystin_dom"/>
    <property type="match status" value="1"/>
</dbReference>
<evidence type="ECO:0000256" key="4">
    <source>
        <dbReference type="ARBA" id="ARBA00022448"/>
    </source>
</evidence>
<dbReference type="GO" id="GO:0005509">
    <property type="term" value="F:calcium ion binding"/>
    <property type="evidence" value="ECO:0007669"/>
    <property type="project" value="InterPro"/>
</dbReference>
<dbReference type="GO" id="GO:0005929">
    <property type="term" value="C:cilium"/>
    <property type="evidence" value="ECO:0007669"/>
    <property type="project" value="UniProtKB-SubCell"/>
</dbReference>
<feature type="transmembrane region" description="Helical" evidence="16">
    <location>
        <begin position="381"/>
        <end position="402"/>
    </location>
</feature>
<sequence>MQIGSGTELDKTACKTNRKERPTNTLANTGFQSHAICSSSSDVSEITFSATSTGNYYLTKVIHYLFINAPFKGYGNQTTSFRRSSNIDDFWAFLEKVIIPNFYQTLKKFQFPLFDDAVVESKTGIEHENRLIGRVRLRQYLLQIHRGDYFNEDKSSSGEYWGSLGTYSGAGYTVLLPSDNKTVAQTILSQLKDYLWITRGTRVVFLEFSLFNPNINVFSSIRLAWEIPITGGVTTSWDIETAKLTLYSTFFEKLVFVFEIVFIFLTACVFIEEVITWFFLGFKKYLTRMWTYITLLIFALSCSCIACSLYRYFSLNFVVSELSITGNQFIDIHHLVQLETIYKNSSALLTLLVWIKLFKYLSFSGNISRIVETLSRCAKNIGGFSIIFLIILLAFAQLGHIVFGQQVLAFRTFPLSVFTLWRFILGQFDFSKVSNANRFLGPTFFLTFIVFVFIILVNMFLAIINDSYHECAQEEKAEMSKKPVDPDATDEDCVACLSSSCAQRKSEKTRAFQDMKEICIDPSEIKDYLEYRKKYFSNVDIEMFMERFNIAENDALDGNEAHKLLTDIIYNTYIAKTELFEQIRKRHPDDNPLPTVTNIKQSKLLEKAHAEMLTERVGVIESTVVELVPKIEKFLTIIELQIEGQKNANIINNQNNAPKRRSLGSGFYKYDK</sequence>
<evidence type="ECO:0000256" key="7">
    <source>
        <dbReference type="ARBA" id="ARBA00022989"/>
    </source>
</evidence>
<dbReference type="InterPro" id="IPR013122">
    <property type="entry name" value="PKD1_2_channel"/>
</dbReference>
<protein>
    <submittedName>
        <fullName evidence="19">Polycystic kidney disease 2-like 1 protein</fullName>
    </submittedName>
</protein>